<dbReference type="Gene3D" id="3.40.50.720">
    <property type="entry name" value="NAD(P)-binding Rossmann-like Domain"/>
    <property type="match status" value="1"/>
</dbReference>
<evidence type="ECO:0000313" key="4">
    <source>
        <dbReference type="EMBL" id="ODV94296.1"/>
    </source>
</evidence>
<comment type="similarity">
    <text evidence="2">Belongs to the NAD(P)-dependent epimerase/dehydratase family. Dihydroflavonol-4-reductase subfamily.</text>
</comment>
<accession>A0A1E4TRC7</accession>
<reference evidence="5" key="1">
    <citation type="submission" date="2016-05" db="EMBL/GenBank/DDBJ databases">
        <title>Comparative genomics of biotechnologically important yeasts.</title>
        <authorList>
            <consortium name="DOE Joint Genome Institute"/>
            <person name="Riley R."/>
            <person name="Haridas S."/>
            <person name="Wolfe K.H."/>
            <person name="Lopes M.R."/>
            <person name="Hittinger C.T."/>
            <person name="Goker M."/>
            <person name="Salamov A."/>
            <person name="Wisecaver J."/>
            <person name="Long T.M."/>
            <person name="Aerts A.L."/>
            <person name="Barry K."/>
            <person name="Choi C."/>
            <person name="Clum A."/>
            <person name="Coughlan A.Y."/>
            <person name="Deshpande S."/>
            <person name="Douglass A.P."/>
            <person name="Hanson S.J."/>
            <person name="Klenk H.-P."/>
            <person name="Labutti K."/>
            <person name="Lapidus A."/>
            <person name="Lindquist E."/>
            <person name="Lipzen A."/>
            <person name="Meier-Kolthoff J.P."/>
            <person name="Ohm R.A."/>
            <person name="Otillar R.P."/>
            <person name="Pangilinan J."/>
            <person name="Peng Y."/>
            <person name="Rokas A."/>
            <person name="Rosa C.A."/>
            <person name="Scheuner C."/>
            <person name="Sibirny A.A."/>
            <person name="Slot J.C."/>
            <person name="Stielow J.B."/>
            <person name="Sun H."/>
            <person name="Kurtzman C.P."/>
            <person name="Blackwell M."/>
            <person name="Grigoriev I.V."/>
            <person name="Jeffries T.W."/>
        </authorList>
    </citation>
    <scope>NUCLEOTIDE SEQUENCE [LARGE SCALE GENOMIC DNA]</scope>
    <source>
        <strain evidence="5">NRRL Y-2460</strain>
    </source>
</reference>
<dbReference type="Proteomes" id="UP000094236">
    <property type="component" value="Unassembled WGS sequence"/>
</dbReference>
<name>A0A1E4TRC7_PACTA</name>
<dbReference type="EMBL" id="KV454016">
    <property type="protein sequence ID" value="ODV94296.1"/>
    <property type="molecule type" value="Genomic_DNA"/>
</dbReference>
<proteinExistence type="inferred from homology"/>
<keyword evidence="1" id="KW-0560">Oxidoreductase</keyword>
<keyword evidence="5" id="KW-1185">Reference proteome</keyword>
<dbReference type="InterPro" id="IPR050425">
    <property type="entry name" value="NAD(P)_dehydrat-like"/>
</dbReference>
<dbReference type="AlphaFoldDB" id="A0A1E4TRC7"/>
<dbReference type="PANTHER" id="PTHR10366">
    <property type="entry name" value="NAD DEPENDENT EPIMERASE/DEHYDRATASE"/>
    <property type="match status" value="1"/>
</dbReference>
<gene>
    <name evidence="4" type="ORF">PACTADRAFT_44479</name>
</gene>
<protein>
    <recommendedName>
        <fullName evidence="3">NAD-dependent epimerase/dehydratase domain-containing protein</fullName>
    </recommendedName>
</protein>
<evidence type="ECO:0000256" key="2">
    <source>
        <dbReference type="ARBA" id="ARBA00023445"/>
    </source>
</evidence>
<dbReference type="GO" id="GO:0016616">
    <property type="term" value="F:oxidoreductase activity, acting on the CH-OH group of donors, NAD or NADP as acceptor"/>
    <property type="evidence" value="ECO:0007669"/>
    <property type="project" value="TreeGrafter"/>
</dbReference>
<evidence type="ECO:0000256" key="1">
    <source>
        <dbReference type="ARBA" id="ARBA00023002"/>
    </source>
</evidence>
<evidence type="ECO:0000259" key="3">
    <source>
        <dbReference type="Pfam" id="PF01370"/>
    </source>
</evidence>
<dbReference type="SMR" id="A0A1E4TRC7"/>
<dbReference type="STRING" id="669874.A0A1E4TRC7"/>
<dbReference type="SUPFAM" id="SSF51735">
    <property type="entry name" value="NAD(P)-binding Rossmann-fold domains"/>
    <property type="match status" value="1"/>
</dbReference>
<dbReference type="Pfam" id="PF01370">
    <property type="entry name" value="Epimerase"/>
    <property type="match status" value="1"/>
</dbReference>
<dbReference type="CDD" id="cd05227">
    <property type="entry name" value="AR_SDR_e"/>
    <property type="match status" value="1"/>
</dbReference>
<organism evidence="4 5">
    <name type="scientific">Pachysolen tannophilus NRRL Y-2460</name>
    <dbReference type="NCBI Taxonomy" id="669874"/>
    <lineage>
        <taxon>Eukaryota</taxon>
        <taxon>Fungi</taxon>
        <taxon>Dikarya</taxon>
        <taxon>Ascomycota</taxon>
        <taxon>Saccharomycotina</taxon>
        <taxon>Pichiomycetes</taxon>
        <taxon>Pachysolenaceae</taxon>
        <taxon>Pachysolen</taxon>
    </lineage>
</organism>
<dbReference type="FunFam" id="3.40.50.720:FF:000191">
    <property type="entry name" value="Methylglyoxal reductase (NADPH-dependent)"/>
    <property type="match status" value="1"/>
</dbReference>
<dbReference type="InterPro" id="IPR001509">
    <property type="entry name" value="Epimerase_deHydtase"/>
</dbReference>
<feature type="domain" description="NAD-dependent epimerase/dehydratase" evidence="3">
    <location>
        <begin position="6"/>
        <end position="265"/>
    </location>
</feature>
<sequence length="356" mass="39347">MSATTVLVTGASGFVALHVVDVLLSKNYPVIGTVRSAEKGDKILKQFQTKYPNATLRFEIVKDIAEEGAFDEVLKQNKGIKYVLHTASPFSFGFETSPEDAYLKPAVEGTLNVLKAIKKYAPQVTNVIITSSFASVLNYDKVADQSFIHTEKTWNPITWEQARVDEHAAYIASKTLAEKAAWDFVEKEKPSFELTTLLPPYIFGPQVFEDALQSGKLNTSCELINDVLKTNPGDGADDPTKFTKDGLLSVDVRDVALFHVLAFEKNLGNKRLFPVQGKFSQQAFLNIVNKDFPELKGKIATGTPQAAEDALKSYPAYDNSESAKLTGVQFIPLEKSVVDTVQQILHYKKKHGLPLK</sequence>
<dbReference type="OrthoDB" id="2735536at2759"/>
<evidence type="ECO:0000313" key="5">
    <source>
        <dbReference type="Proteomes" id="UP000094236"/>
    </source>
</evidence>
<dbReference type="PANTHER" id="PTHR10366:SF564">
    <property type="entry name" value="STEROL-4-ALPHA-CARBOXYLATE 3-DEHYDROGENASE, DECARBOXYLATING"/>
    <property type="match status" value="1"/>
</dbReference>
<dbReference type="InterPro" id="IPR036291">
    <property type="entry name" value="NAD(P)-bd_dom_sf"/>
</dbReference>